<evidence type="ECO:0000313" key="3">
    <source>
        <dbReference type="EMBL" id="KKN24622.1"/>
    </source>
</evidence>
<organism evidence="3">
    <name type="scientific">marine sediment metagenome</name>
    <dbReference type="NCBI Taxonomy" id="412755"/>
    <lineage>
        <taxon>unclassified sequences</taxon>
        <taxon>metagenomes</taxon>
        <taxon>ecological metagenomes</taxon>
    </lineage>
</organism>
<gene>
    <name evidence="3" type="ORF">LCGC14_0893060</name>
</gene>
<sequence length="221" mass="24173">MNPTAPMTDYGDLATWLEARSGFIGASESPAICGVGYANQSPYTIWLAKTGQETAEIDGELLECGKVLQPAILELASRRLEAEVWPPGEFTVYRQDERPHVGATLDGMVIDMDNVKAAVEAKNVSGFLKADWEADEPPLRVNVQLHQQMYCAGLERGYAVGLLGGNRVEVKRVNRDEEFLAALLPKLDAFWELVQSNTPPPVDGSEATSEALKRPRCGTCH</sequence>
<reference evidence="3" key="1">
    <citation type="journal article" date="2015" name="Nature">
        <title>Complex archaea that bridge the gap between prokaryotes and eukaryotes.</title>
        <authorList>
            <person name="Spang A."/>
            <person name="Saw J.H."/>
            <person name="Jorgensen S.L."/>
            <person name="Zaremba-Niedzwiedzka K."/>
            <person name="Martijn J."/>
            <person name="Lind A.E."/>
            <person name="van Eijk R."/>
            <person name="Schleper C."/>
            <person name="Guy L."/>
            <person name="Ettema T.J."/>
        </authorList>
    </citation>
    <scope>NUCLEOTIDE SEQUENCE</scope>
</reference>
<comment type="caution">
    <text evidence="3">The sequence shown here is derived from an EMBL/GenBank/DDBJ whole genome shotgun (WGS) entry which is preliminary data.</text>
</comment>
<dbReference type="AlphaFoldDB" id="A0A0F9PJC7"/>
<dbReference type="EMBL" id="LAZR01002870">
    <property type="protein sequence ID" value="KKN24622.1"/>
    <property type="molecule type" value="Genomic_DNA"/>
</dbReference>
<evidence type="ECO:0000256" key="1">
    <source>
        <dbReference type="SAM" id="MobiDB-lite"/>
    </source>
</evidence>
<dbReference type="InterPro" id="IPR011335">
    <property type="entry name" value="Restrct_endonuc-II-like"/>
</dbReference>
<feature type="region of interest" description="Disordered" evidence="1">
    <location>
        <begin position="198"/>
        <end position="221"/>
    </location>
</feature>
<protein>
    <recommendedName>
        <fullName evidence="2">YqaJ viral recombinase domain-containing protein</fullName>
    </recommendedName>
</protein>
<feature type="domain" description="YqaJ viral recombinase" evidence="2">
    <location>
        <begin position="16"/>
        <end position="154"/>
    </location>
</feature>
<dbReference type="Pfam" id="PF09588">
    <property type="entry name" value="YqaJ"/>
    <property type="match status" value="1"/>
</dbReference>
<proteinExistence type="predicted"/>
<name>A0A0F9PJC7_9ZZZZ</name>
<dbReference type="Gene3D" id="3.90.320.10">
    <property type="match status" value="1"/>
</dbReference>
<dbReference type="SUPFAM" id="SSF52980">
    <property type="entry name" value="Restriction endonuclease-like"/>
    <property type="match status" value="1"/>
</dbReference>
<dbReference type="InterPro" id="IPR011604">
    <property type="entry name" value="PDDEXK-like_dom_sf"/>
</dbReference>
<dbReference type="InterPro" id="IPR019080">
    <property type="entry name" value="YqaJ_viral_recombinase"/>
</dbReference>
<evidence type="ECO:0000259" key="2">
    <source>
        <dbReference type="Pfam" id="PF09588"/>
    </source>
</evidence>
<accession>A0A0F9PJC7</accession>